<name>A0AA96LBI7_9BACL</name>
<dbReference type="Proteomes" id="UP001305702">
    <property type="component" value="Chromosome"/>
</dbReference>
<dbReference type="InterPro" id="IPR028994">
    <property type="entry name" value="Integrin_alpha_N"/>
</dbReference>
<dbReference type="SUPFAM" id="SSF69318">
    <property type="entry name" value="Integrin alpha N-terminal domain"/>
    <property type="match status" value="1"/>
</dbReference>
<accession>A0AA96LBI7</accession>
<proteinExistence type="predicted"/>
<dbReference type="Gene3D" id="3.20.20.370">
    <property type="entry name" value="Glycoside hydrolase/deacetylase"/>
    <property type="match status" value="1"/>
</dbReference>
<evidence type="ECO:0000256" key="1">
    <source>
        <dbReference type="SAM" id="MobiDB-lite"/>
    </source>
</evidence>
<dbReference type="InterPro" id="IPR011330">
    <property type="entry name" value="Glyco_hydro/deAcase_b/a-brl"/>
</dbReference>
<dbReference type="Pfam" id="PF10096">
    <property type="entry name" value="DUF2334"/>
    <property type="match status" value="1"/>
</dbReference>
<reference evidence="2 3" key="1">
    <citation type="submission" date="2022-02" db="EMBL/GenBank/DDBJ databases">
        <title>Paenibacillus sp. MBLB1776 Whole Genome Shotgun Sequencing.</title>
        <authorList>
            <person name="Hwang C.Y."/>
            <person name="Cho E.-S."/>
            <person name="Seo M.-J."/>
        </authorList>
    </citation>
    <scope>NUCLEOTIDE SEQUENCE [LARGE SCALE GENOMIC DNA]</scope>
    <source>
        <strain evidence="2 3">MBLB1776</strain>
    </source>
</reference>
<dbReference type="PANTHER" id="PTHR46580">
    <property type="entry name" value="SENSOR KINASE-RELATED"/>
    <property type="match status" value="1"/>
</dbReference>
<dbReference type="SUPFAM" id="SSF88713">
    <property type="entry name" value="Glycoside hydrolase/deacetylase"/>
    <property type="match status" value="1"/>
</dbReference>
<evidence type="ECO:0000313" key="3">
    <source>
        <dbReference type="Proteomes" id="UP001305702"/>
    </source>
</evidence>
<feature type="compositionally biased region" description="Basic and acidic residues" evidence="1">
    <location>
        <begin position="131"/>
        <end position="141"/>
    </location>
</feature>
<organism evidence="2 3">
    <name type="scientific">Paenibacillus aurantius</name>
    <dbReference type="NCBI Taxonomy" id="2918900"/>
    <lineage>
        <taxon>Bacteria</taxon>
        <taxon>Bacillati</taxon>
        <taxon>Bacillota</taxon>
        <taxon>Bacilli</taxon>
        <taxon>Bacillales</taxon>
        <taxon>Paenibacillaceae</taxon>
        <taxon>Paenibacillus</taxon>
    </lineage>
</organism>
<dbReference type="InterPro" id="IPR018763">
    <property type="entry name" value="DUF2334"/>
</dbReference>
<dbReference type="RefSeq" id="WP_315603907.1">
    <property type="nucleotide sequence ID" value="NZ_CP130318.1"/>
</dbReference>
<dbReference type="EMBL" id="CP130318">
    <property type="protein sequence ID" value="WNQ10133.1"/>
    <property type="molecule type" value="Genomic_DNA"/>
</dbReference>
<dbReference type="AlphaFoldDB" id="A0AA96LBI7"/>
<feature type="region of interest" description="Disordered" evidence="1">
    <location>
        <begin position="129"/>
        <end position="151"/>
    </location>
</feature>
<gene>
    <name evidence="2" type="ORF">MJA45_21270</name>
</gene>
<evidence type="ECO:0000313" key="2">
    <source>
        <dbReference type="EMBL" id="WNQ10133.1"/>
    </source>
</evidence>
<dbReference type="Gene3D" id="2.40.128.340">
    <property type="match status" value="1"/>
</dbReference>
<sequence>MGRRKKWARYLAAGLIVMLILSLHERLTVLGEQSDPKFVLLRLEDIGPGGQYESLEGLGKLRTVMEYLEERHIRFQVGVIPRWINYLPDGTVYNRQLDQQEDPYILAFNRILKKAEASGAVLGMHGYTHQTGDKRREDGHQESGIGNEFNVLGSPETATPEFARSRVEEGLKVMGAAQLHPDFWEAPHYHISADQEAVFRSYFGIVYENAFGAPGQSDALYRNRENTGYGSPSWGAVYVPTPFSYIPYNKDEKLIMNQLAKSSKLPSFFYHSFLEFKHLIPVMDDQGDPVYRDGLPEYRYPERDRTNLQKLITALRSKGYTFYSLHDYVPFTPANRVTLSTVKDGAVRTGDVTGDGQADAVVWDDRTGQVTVTEGRFRGMRNEAQPASDAWATISRRKGDQFLLHDDDGDRRQDLWVIRALGRLELYRSTGSAFRYAGAWSVNTGGEWAEAYPVKQRNGEWIAAGTSPEGNRLFGLSISSNGVRAMEPLKWKTNTLKGLAVRVNPDESESLWLSRGHSLSGVRIGCETGQYKWKTGKETVDLSSNEGSLRFGDFNGDKREDVLQWNEEENRYTVYLQDPDGRYRLLSAFGPWGRPNARLLIGDFDGSGTSDLGLLGGTSSSLDLALSYQRPSF</sequence>
<dbReference type="KEGG" id="paun:MJA45_21270"/>
<keyword evidence="3" id="KW-1185">Reference proteome</keyword>
<protein>
    <submittedName>
        <fullName evidence="2">DUF2334 domain-containing protein</fullName>
    </submittedName>
</protein>
<dbReference type="GO" id="GO:0005975">
    <property type="term" value="P:carbohydrate metabolic process"/>
    <property type="evidence" value="ECO:0007669"/>
    <property type="project" value="InterPro"/>
</dbReference>